<keyword evidence="2" id="KW-1185">Reference proteome</keyword>
<organism evidence="1 2">
    <name type="scientific">Boletus edulis BED1</name>
    <dbReference type="NCBI Taxonomy" id="1328754"/>
    <lineage>
        <taxon>Eukaryota</taxon>
        <taxon>Fungi</taxon>
        <taxon>Dikarya</taxon>
        <taxon>Basidiomycota</taxon>
        <taxon>Agaricomycotina</taxon>
        <taxon>Agaricomycetes</taxon>
        <taxon>Agaricomycetidae</taxon>
        <taxon>Boletales</taxon>
        <taxon>Boletineae</taxon>
        <taxon>Boletaceae</taxon>
        <taxon>Boletoideae</taxon>
        <taxon>Boletus</taxon>
    </lineage>
</organism>
<evidence type="ECO:0000313" key="1">
    <source>
        <dbReference type="EMBL" id="KAF8420727.1"/>
    </source>
</evidence>
<evidence type="ECO:0000313" key="2">
    <source>
        <dbReference type="Proteomes" id="UP001194468"/>
    </source>
</evidence>
<dbReference type="InterPro" id="IPR014756">
    <property type="entry name" value="Ig_E-set"/>
</dbReference>
<dbReference type="EMBL" id="WHUW01000153">
    <property type="protein sequence ID" value="KAF8420727.1"/>
    <property type="molecule type" value="Genomic_DNA"/>
</dbReference>
<comment type="caution">
    <text evidence="1">The sequence shown here is derived from an EMBL/GenBank/DDBJ whole genome shotgun (WGS) entry which is preliminary data.</text>
</comment>
<protein>
    <submittedName>
        <fullName evidence="1">Uncharacterized protein</fullName>
    </submittedName>
</protein>
<accession>A0AAD4BCP2</accession>
<dbReference type="Proteomes" id="UP001194468">
    <property type="component" value="Unassembled WGS sequence"/>
</dbReference>
<dbReference type="Gene3D" id="2.60.40.650">
    <property type="match status" value="1"/>
</dbReference>
<reference evidence="1" key="2">
    <citation type="journal article" date="2020" name="Nat. Commun.">
        <title>Large-scale genome sequencing of mycorrhizal fungi provides insights into the early evolution of symbiotic traits.</title>
        <authorList>
            <person name="Miyauchi S."/>
            <person name="Kiss E."/>
            <person name="Kuo A."/>
            <person name="Drula E."/>
            <person name="Kohler A."/>
            <person name="Sanchez-Garcia M."/>
            <person name="Morin E."/>
            <person name="Andreopoulos B."/>
            <person name="Barry K.W."/>
            <person name="Bonito G."/>
            <person name="Buee M."/>
            <person name="Carver A."/>
            <person name="Chen C."/>
            <person name="Cichocki N."/>
            <person name="Clum A."/>
            <person name="Culley D."/>
            <person name="Crous P.W."/>
            <person name="Fauchery L."/>
            <person name="Girlanda M."/>
            <person name="Hayes R.D."/>
            <person name="Keri Z."/>
            <person name="LaButti K."/>
            <person name="Lipzen A."/>
            <person name="Lombard V."/>
            <person name="Magnuson J."/>
            <person name="Maillard F."/>
            <person name="Murat C."/>
            <person name="Nolan M."/>
            <person name="Ohm R.A."/>
            <person name="Pangilinan J."/>
            <person name="Pereira M.F."/>
            <person name="Perotto S."/>
            <person name="Peter M."/>
            <person name="Pfister S."/>
            <person name="Riley R."/>
            <person name="Sitrit Y."/>
            <person name="Stielow J.B."/>
            <person name="Szollosi G."/>
            <person name="Zifcakova L."/>
            <person name="Stursova M."/>
            <person name="Spatafora J.W."/>
            <person name="Tedersoo L."/>
            <person name="Vaario L.M."/>
            <person name="Yamada A."/>
            <person name="Yan M."/>
            <person name="Wang P."/>
            <person name="Xu J."/>
            <person name="Bruns T."/>
            <person name="Baldrian P."/>
            <person name="Vilgalys R."/>
            <person name="Dunand C."/>
            <person name="Henrissat B."/>
            <person name="Grigoriev I.V."/>
            <person name="Hibbett D."/>
            <person name="Nagy L.G."/>
            <person name="Martin F.M."/>
        </authorList>
    </citation>
    <scope>NUCLEOTIDE SEQUENCE</scope>
    <source>
        <strain evidence="1">BED1</strain>
    </source>
</reference>
<sequence>MLLASNLGGAGGREKRKVTVFSRATDSAGRVQPFTCTWNLRGVGYDGAGEATIDH</sequence>
<gene>
    <name evidence="1" type="ORF">L210DRAFT_3574261</name>
</gene>
<reference evidence="1" key="1">
    <citation type="submission" date="2019-10" db="EMBL/GenBank/DDBJ databases">
        <authorList>
            <consortium name="DOE Joint Genome Institute"/>
            <person name="Kuo A."/>
            <person name="Miyauchi S."/>
            <person name="Kiss E."/>
            <person name="Drula E."/>
            <person name="Kohler A."/>
            <person name="Sanchez-Garcia M."/>
            <person name="Andreopoulos B."/>
            <person name="Barry K.W."/>
            <person name="Bonito G."/>
            <person name="Buee M."/>
            <person name="Carver A."/>
            <person name="Chen C."/>
            <person name="Cichocki N."/>
            <person name="Clum A."/>
            <person name="Culley D."/>
            <person name="Crous P.W."/>
            <person name="Fauchery L."/>
            <person name="Girlanda M."/>
            <person name="Hayes R."/>
            <person name="Keri Z."/>
            <person name="LaButti K."/>
            <person name="Lipzen A."/>
            <person name="Lombard V."/>
            <person name="Magnuson J."/>
            <person name="Maillard F."/>
            <person name="Morin E."/>
            <person name="Murat C."/>
            <person name="Nolan M."/>
            <person name="Ohm R."/>
            <person name="Pangilinan J."/>
            <person name="Pereira M."/>
            <person name="Perotto S."/>
            <person name="Peter M."/>
            <person name="Riley R."/>
            <person name="Sitrit Y."/>
            <person name="Stielow B."/>
            <person name="Szollosi G."/>
            <person name="Zifcakova L."/>
            <person name="Stursova M."/>
            <person name="Spatafora J.W."/>
            <person name="Tedersoo L."/>
            <person name="Vaario L.-M."/>
            <person name="Yamada A."/>
            <person name="Yan M."/>
            <person name="Wang P."/>
            <person name="Xu J."/>
            <person name="Bruns T."/>
            <person name="Baldrian P."/>
            <person name="Vilgalys R."/>
            <person name="Henrissat B."/>
            <person name="Grigoriev I.V."/>
            <person name="Hibbett D."/>
            <person name="Nagy L.G."/>
            <person name="Martin F.M."/>
        </authorList>
    </citation>
    <scope>NUCLEOTIDE SEQUENCE</scope>
    <source>
        <strain evidence="1">BED1</strain>
    </source>
</reference>
<dbReference type="SUPFAM" id="SSF81296">
    <property type="entry name" value="E set domains"/>
    <property type="match status" value="1"/>
</dbReference>
<name>A0AAD4BCP2_BOLED</name>
<dbReference type="AlphaFoldDB" id="A0AAD4BCP2"/>
<proteinExistence type="predicted"/>